<evidence type="ECO:0000313" key="2">
    <source>
        <dbReference type="Proteomes" id="UP000078397"/>
    </source>
</evidence>
<gene>
    <name evidence="1" type="ORF">VFPPC_15305</name>
</gene>
<dbReference type="AlphaFoldDB" id="A0A179G6M9"/>
<protein>
    <submittedName>
        <fullName evidence="1">Uncharacterized protein</fullName>
    </submittedName>
</protein>
<dbReference type="GeneID" id="28857052"/>
<dbReference type="RefSeq" id="XP_018149530.2">
    <property type="nucleotide sequence ID" value="XM_018293058.2"/>
</dbReference>
<accession>A0A179G6M9</accession>
<dbReference type="KEGG" id="pchm:VFPPC_15305"/>
<sequence length="100" mass="11673">MGFRRQSSMLTRHDTDTCMWLLPANLEGNTCILVDRGVRNIWLLSLLRRTDYALRNMHNQISSNVLLPLKSPVLRRHGLVCRIRAGWGDCEALWDVNFRH</sequence>
<reference evidence="1 2" key="1">
    <citation type="journal article" date="2016" name="PLoS Pathog.">
        <title>Biosynthesis of antibiotic leucinostatins in bio-control fungus Purpureocillium lilacinum and their inhibition on phytophthora revealed by genome mining.</title>
        <authorList>
            <person name="Wang G."/>
            <person name="Liu Z."/>
            <person name="Lin R."/>
            <person name="Li E."/>
            <person name="Mao Z."/>
            <person name="Ling J."/>
            <person name="Yang Y."/>
            <person name="Yin W.B."/>
            <person name="Xie B."/>
        </authorList>
    </citation>
    <scope>NUCLEOTIDE SEQUENCE [LARGE SCALE GENOMIC DNA]</scope>
    <source>
        <strain evidence="1">170</strain>
    </source>
</reference>
<comment type="caution">
    <text evidence="1">The sequence shown here is derived from an EMBL/GenBank/DDBJ whole genome shotgun (WGS) entry which is preliminary data.</text>
</comment>
<evidence type="ECO:0000313" key="1">
    <source>
        <dbReference type="EMBL" id="OAQ73447.2"/>
    </source>
</evidence>
<dbReference type="Proteomes" id="UP000078397">
    <property type="component" value="Unassembled WGS sequence"/>
</dbReference>
<proteinExistence type="predicted"/>
<keyword evidence="2" id="KW-1185">Reference proteome</keyword>
<dbReference type="EMBL" id="LSBJ02000001">
    <property type="protein sequence ID" value="OAQ73447.2"/>
    <property type="molecule type" value="Genomic_DNA"/>
</dbReference>
<organism evidence="1 2">
    <name type="scientific">Pochonia chlamydosporia 170</name>
    <dbReference type="NCBI Taxonomy" id="1380566"/>
    <lineage>
        <taxon>Eukaryota</taxon>
        <taxon>Fungi</taxon>
        <taxon>Dikarya</taxon>
        <taxon>Ascomycota</taxon>
        <taxon>Pezizomycotina</taxon>
        <taxon>Sordariomycetes</taxon>
        <taxon>Hypocreomycetidae</taxon>
        <taxon>Hypocreales</taxon>
        <taxon>Clavicipitaceae</taxon>
        <taxon>Pochonia</taxon>
    </lineage>
</organism>
<name>A0A179G6M9_METCM</name>